<dbReference type="GO" id="GO:0008270">
    <property type="term" value="F:zinc ion binding"/>
    <property type="evidence" value="ECO:0007669"/>
    <property type="project" value="TreeGrafter"/>
</dbReference>
<dbReference type="GO" id="GO:0005829">
    <property type="term" value="C:cytosol"/>
    <property type="evidence" value="ECO:0007669"/>
    <property type="project" value="TreeGrafter"/>
</dbReference>
<dbReference type="InterPro" id="IPR004013">
    <property type="entry name" value="PHP_dom"/>
</dbReference>
<dbReference type="RefSeq" id="WP_009663969.1">
    <property type="nucleotide sequence ID" value="NZ_CP032364.1"/>
</dbReference>
<dbReference type="SUPFAM" id="SSF89550">
    <property type="entry name" value="PHP domain-like"/>
    <property type="match status" value="1"/>
</dbReference>
<dbReference type="PANTHER" id="PTHR36928">
    <property type="entry name" value="PHOSPHATASE YCDX-RELATED"/>
    <property type="match status" value="1"/>
</dbReference>
<dbReference type="InterPro" id="IPR016195">
    <property type="entry name" value="Pol/histidinol_Pase-like"/>
</dbReference>
<proteinExistence type="predicted"/>
<keyword evidence="2" id="KW-1185">Reference proteome</keyword>
<dbReference type="Pfam" id="PF02811">
    <property type="entry name" value="PHP"/>
    <property type="match status" value="1"/>
</dbReference>
<organism evidence="1 2">
    <name type="scientific">Lachnoanaerobaculum umeaense</name>
    <dbReference type="NCBI Taxonomy" id="617123"/>
    <lineage>
        <taxon>Bacteria</taxon>
        <taxon>Bacillati</taxon>
        <taxon>Bacillota</taxon>
        <taxon>Clostridia</taxon>
        <taxon>Lachnospirales</taxon>
        <taxon>Lachnospiraceae</taxon>
        <taxon>Lachnoanaerobaculum</taxon>
    </lineage>
</organism>
<evidence type="ECO:0000313" key="1">
    <source>
        <dbReference type="EMBL" id="AYA99763.1"/>
    </source>
</evidence>
<dbReference type="InterPro" id="IPR050243">
    <property type="entry name" value="PHP_phosphatase"/>
</dbReference>
<protein>
    <submittedName>
        <fullName evidence="1">Phosphatase</fullName>
    </submittedName>
</protein>
<dbReference type="CDD" id="cd07437">
    <property type="entry name" value="PHP_HisPPase_Ycdx_like"/>
    <property type="match status" value="1"/>
</dbReference>
<accession>A0A385Q4K7</accession>
<reference evidence="1 2" key="1">
    <citation type="submission" date="2018-09" db="EMBL/GenBank/DDBJ databases">
        <title>Genome sequencing of Lachnoanaerobaculum umeaense DSM 23576.</title>
        <authorList>
            <person name="Kook J.-K."/>
            <person name="Park S.-N."/>
            <person name="Lim Y.K."/>
        </authorList>
    </citation>
    <scope>NUCLEOTIDE SEQUENCE [LARGE SCALE GENOMIC DNA]</scope>
    <source>
        <strain evidence="2">DSM 23576 \ CCUG 58757</strain>
    </source>
</reference>
<dbReference type="Gene3D" id="3.20.20.140">
    <property type="entry name" value="Metal-dependent hydrolases"/>
    <property type="match status" value="1"/>
</dbReference>
<dbReference type="Proteomes" id="UP000265562">
    <property type="component" value="Chromosome"/>
</dbReference>
<sequence>MKDIMDLHTHTVASGHAYNTIYEMARSASERGLSLLGITDHGPAMKSGVPANYFNNFKMLPRELYGIKLMFGCELNILDYDGKIDLPQSMLEKQDFTVASIHKPLYTIGTVSQNTKAYISAMQNPYIQIIGHPDDADIPVDYEELVCAAKENHVLLEVNSESLNPRCVRNSGATKNYMKMLDYCKTYKVSIVLDSDAHCEIDVGNHEKSIALLESISFPEELVVNRSIEALSEYIMLPTQKIGNKK</sequence>
<dbReference type="OrthoDB" id="9808747at2"/>
<dbReference type="NCBIfam" id="NF006702">
    <property type="entry name" value="PRK09248.1"/>
    <property type="match status" value="1"/>
</dbReference>
<evidence type="ECO:0000313" key="2">
    <source>
        <dbReference type="Proteomes" id="UP000265562"/>
    </source>
</evidence>
<dbReference type="AlphaFoldDB" id="A0A385Q4K7"/>
<name>A0A385Q4K7_9FIRM</name>
<dbReference type="InterPro" id="IPR003141">
    <property type="entry name" value="Pol/His_phosphatase_N"/>
</dbReference>
<dbReference type="GO" id="GO:0042578">
    <property type="term" value="F:phosphoric ester hydrolase activity"/>
    <property type="evidence" value="ECO:0007669"/>
    <property type="project" value="TreeGrafter"/>
</dbReference>
<dbReference type="SMART" id="SM00481">
    <property type="entry name" value="POLIIIAc"/>
    <property type="match status" value="1"/>
</dbReference>
<gene>
    <name evidence="1" type="ORF">D4A81_07340</name>
</gene>
<dbReference type="EMBL" id="CP032364">
    <property type="protein sequence ID" value="AYA99763.1"/>
    <property type="molecule type" value="Genomic_DNA"/>
</dbReference>
<dbReference type="KEGG" id="lua:D4A81_07340"/>
<dbReference type="PANTHER" id="PTHR36928:SF1">
    <property type="entry name" value="PHOSPHATASE YCDX-RELATED"/>
    <property type="match status" value="1"/>
</dbReference>